<evidence type="ECO:0000313" key="2">
    <source>
        <dbReference type="EMBL" id="KKZ61642.1"/>
    </source>
</evidence>
<dbReference type="SUPFAM" id="SSF47616">
    <property type="entry name" value="GST C-terminal domain-like"/>
    <property type="match status" value="1"/>
</dbReference>
<comment type="caution">
    <text evidence="2">The sequence shown here is derived from an EMBL/GenBank/DDBJ whole genome shotgun (WGS) entry which is preliminary data.</text>
</comment>
<dbReference type="PROSITE" id="PS50405">
    <property type="entry name" value="GST_CTER"/>
    <property type="match status" value="1"/>
</dbReference>
<dbReference type="Gene3D" id="1.20.1050.10">
    <property type="match status" value="1"/>
</dbReference>
<protein>
    <recommendedName>
        <fullName evidence="1">GST C-terminal domain-containing protein</fullName>
    </recommendedName>
</protein>
<dbReference type="Gene3D" id="3.40.30.10">
    <property type="entry name" value="Glutaredoxin"/>
    <property type="match status" value="1"/>
</dbReference>
<reference evidence="3" key="1">
    <citation type="journal article" date="2015" name="PLoS Genet.">
        <title>The dynamic genome and transcriptome of the human fungal pathogen Blastomyces and close relative Emmonsia.</title>
        <authorList>
            <person name="Munoz J.F."/>
            <person name="Gauthier G.M."/>
            <person name="Desjardins C.A."/>
            <person name="Gallo J.E."/>
            <person name="Holder J."/>
            <person name="Sullivan T.D."/>
            <person name="Marty A.J."/>
            <person name="Carmen J.C."/>
            <person name="Chen Z."/>
            <person name="Ding L."/>
            <person name="Gujja S."/>
            <person name="Magrini V."/>
            <person name="Misas E."/>
            <person name="Mitreva M."/>
            <person name="Priest M."/>
            <person name="Saif S."/>
            <person name="Whiston E.A."/>
            <person name="Young S."/>
            <person name="Zeng Q."/>
            <person name="Goldman W.E."/>
            <person name="Mardis E.R."/>
            <person name="Taylor J.W."/>
            <person name="McEwen J.G."/>
            <person name="Clay O.K."/>
            <person name="Klein B.S."/>
            <person name="Cuomo C.A."/>
        </authorList>
    </citation>
    <scope>NUCLEOTIDE SEQUENCE [LARGE SCALE GENOMIC DNA]</scope>
    <source>
        <strain evidence="3">UAMH 3008</strain>
    </source>
</reference>
<dbReference type="VEuPathDB" id="FungiDB:EMCG_03827"/>
<dbReference type="EMBL" id="LCZI01001260">
    <property type="protein sequence ID" value="KKZ61642.1"/>
    <property type="molecule type" value="Genomic_DNA"/>
</dbReference>
<accession>A0A0G2HU00</accession>
<dbReference type="AlphaFoldDB" id="A0A0G2HU00"/>
<evidence type="ECO:0000313" key="3">
    <source>
        <dbReference type="Proteomes" id="UP000034164"/>
    </source>
</evidence>
<proteinExistence type="predicted"/>
<name>A0A0G2HU00_9EURO</name>
<dbReference type="InterPro" id="IPR036282">
    <property type="entry name" value="Glutathione-S-Trfase_C_sf"/>
</dbReference>
<dbReference type="OrthoDB" id="2309723at2759"/>
<organism evidence="2 3">
    <name type="scientific">[Emmonsia] crescens</name>
    <dbReference type="NCBI Taxonomy" id="73230"/>
    <lineage>
        <taxon>Eukaryota</taxon>
        <taxon>Fungi</taxon>
        <taxon>Dikarya</taxon>
        <taxon>Ascomycota</taxon>
        <taxon>Pezizomycotina</taxon>
        <taxon>Eurotiomycetes</taxon>
        <taxon>Eurotiomycetidae</taxon>
        <taxon>Onygenales</taxon>
        <taxon>Ajellomycetaceae</taxon>
        <taxon>Emergomyces</taxon>
    </lineage>
</organism>
<sequence>MTKLKFCGFGLINPKLRVPVLSIDDEMFTEVPAILTVLVHLASPDRKVLGKTLIETGRAAPESIKAKGILNVIAASAFIESRLGGLHGVGDAFTVVDLYLLVFYRWAFYIGLEMEKDYPKYTALVANLVKRDAVVKTLEEMKLPPVFAPRV</sequence>
<feature type="domain" description="GST C-terminal" evidence="1">
    <location>
        <begin position="13"/>
        <end position="145"/>
    </location>
</feature>
<dbReference type="Proteomes" id="UP000034164">
    <property type="component" value="Unassembled WGS sequence"/>
</dbReference>
<evidence type="ECO:0000259" key="1">
    <source>
        <dbReference type="PROSITE" id="PS50405"/>
    </source>
</evidence>
<gene>
    <name evidence="2" type="ORF">EMCG_03827</name>
</gene>
<dbReference type="InterPro" id="IPR010987">
    <property type="entry name" value="Glutathione-S-Trfase_C-like"/>
</dbReference>